<dbReference type="PANTHER" id="PTHR43591:SF110">
    <property type="entry name" value="RHODANESE DOMAIN-CONTAINING PROTEIN"/>
    <property type="match status" value="1"/>
</dbReference>
<evidence type="ECO:0000259" key="1">
    <source>
        <dbReference type="Pfam" id="PF13649"/>
    </source>
</evidence>
<organism evidence="2">
    <name type="scientific">Desulfobacca acetoxidans</name>
    <dbReference type="NCBI Taxonomy" id="60893"/>
    <lineage>
        <taxon>Bacteria</taxon>
        <taxon>Pseudomonadati</taxon>
        <taxon>Thermodesulfobacteriota</taxon>
        <taxon>Desulfobaccia</taxon>
        <taxon>Desulfobaccales</taxon>
        <taxon>Desulfobaccaceae</taxon>
        <taxon>Desulfobacca</taxon>
    </lineage>
</organism>
<dbReference type="InterPro" id="IPR041698">
    <property type="entry name" value="Methyltransf_25"/>
</dbReference>
<dbReference type="AlphaFoldDB" id="A0A7V4G9B6"/>
<dbReference type="CDD" id="cd02440">
    <property type="entry name" value="AdoMet_MTases"/>
    <property type="match status" value="1"/>
</dbReference>
<dbReference type="SUPFAM" id="SSF53335">
    <property type="entry name" value="S-adenosyl-L-methionine-dependent methyltransferases"/>
    <property type="match status" value="1"/>
</dbReference>
<keyword evidence="2" id="KW-0808">Transferase</keyword>
<dbReference type="PANTHER" id="PTHR43591">
    <property type="entry name" value="METHYLTRANSFERASE"/>
    <property type="match status" value="1"/>
</dbReference>
<dbReference type="EMBL" id="DSXI01000506">
    <property type="protein sequence ID" value="HGS05770.1"/>
    <property type="molecule type" value="Genomic_DNA"/>
</dbReference>
<keyword evidence="2" id="KW-0489">Methyltransferase</keyword>
<dbReference type="InterPro" id="IPR029063">
    <property type="entry name" value="SAM-dependent_MTases_sf"/>
</dbReference>
<sequence>MSKPEPSKSQARLDAETARIREAYARRQCGELYSWFNPAHLFIMQERERRVLGLFKKLGLTRLSGLNILEVGCGEGNWLMELVKWGARPERLTGVDILPDRLTLARRVAAPGVGLVLANGVSLPFPAGIFDIVLQSMAFTSILDPAMKQAVAREMLRVVKPSGLILWYDYFVDNPWNPDVKGVRKGEIRRLFPGCRVEVKRITLAPPLARLLAPYSYLLCYLLEKLRVLNTHYLGTIRPRP</sequence>
<comment type="caution">
    <text evidence="2">The sequence shown here is derived from an EMBL/GenBank/DDBJ whole genome shotgun (WGS) entry which is preliminary data.</text>
</comment>
<protein>
    <submittedName>
        <fullName evidence="2">Class I SAM-dependent methyltransferase</fullName>
    </submittedName>
</protein>
<evidence type="ECO:0000313" key="2">
    <source>
        <dbReference type="EMBL" id="HGS05770.1"/>
    </source>
</evidence>
<dbReference type="Pfam" id="PF13649">
    <property type="entry name" value="Methyltransf_25"/>
    <property type="match status" value="1"/>
</dbReference>
<name>A0A7V4G9B6_9BACT</name>
<dbReference type="Gene3D" id="3.40.50.150">
    <property type="entry name" value="Vaccinia Virus protein VP39"/>
    <property type="match status" value="1"/>
</dbReference>
<dbReference type="GO" id="GO:0032259">
    <property type="term" value="P:methylation"/>
    <property type="evidence" value="ECO:0007669"/>
    <property type="project" value="UniProtKB-KW"/>
</dbReference>
<proteinExistence type="predicted"/>
<accession>A0A7V4G9B6</accession>
<reference evidence="2" key="1">
    <citation type="journal article" date="2020" name="mSystems">
        <title>Genome- and Community-Level Interaction Insights into Carbon Utilization and Element Cycling Functions of Hydrothermarchaeota in Hydrothermal Sediment.</title>
        <authorList>
            <person name="Zhou Z."/>
            <person name="Liu Y."/>
            <person name="Xu W."/>
            <person name="Pan J."/>
            <person name="Luo Z.H."/>
            <person name="Li M."/>
        </authorList>
    </citation>
    <scope>NUCLEOTIDE SEQUENCE [LARGE SCALE GENOMIC DNA]</scope>
    <source>
        <strain evidence="2">SpSt-548</strain>
    </source>
</reference>
<gene>
    <name evidence="2" type="ORF">ENT08_08570</name>
</gene>
<dbReference type="GO" id="GO:0008168">
    <property type="term" value="F:methyltransferase activity"/>
    <property type="evidence" value="ECO:0007669"/>
    <property type="project" value="UniProtKB-KW"/>
</dbReference>
<feature type="domain" description="Methyltransferase" evidence="1">
    <location>
        <begin position="68"/>
        <end position="163"/>
    </location>
</feature>